<keyword evidence="5" id="KW-1185">Reference proteome</keyword>
<name>A0ABW2KCZ1_9ACTN</name>
<dbReference type="Gene3D" id="3.40.50.300">
    <property type="entry name" value="P-loop containing nucleotide triphosphate hydrolases"/>
    <property type="match status" value="1"/>
</dbReference>
<dbReference type="Proteomes" id="UP001596540">
    <property type="component" value="Unassembled WGS sequence"/>
</dbReference>
<evidence type="ECO:0000256" key="1">
    <source>
        <dbReference type="ARBA" id="ARBA00022741"/>
    </source>
</evidence>
<feature type="domain" description="ABC transporter" evidence="3">
    <location>
        <begin position="25"/>
        <end position="265"/>
    </location>
</feature>
<dbReference type="SUPFAM" id="SSF52540">
    <property type="entry name" value="P-loop containing nucleoside triphosphate hydrolases"/>
    <property type="match status" value="1"/>
</dbReference>
<dbReference type="RefSeq" id="WP_379869375.1">
    <property type="nucleotide sequence ID" value="NZ_JBHTBH010000002.1"/>
</dbReference>
<evidence type="ECO:0000313" key="4">
    <source>
        <dbReference type="EMBL" id="MFC7327189.1"/>
    </source>
</evidence>
<evidence type="ECO:0000259" key="3">
    <source>
        <dbReference type="PROSITE" id="PS50893"/>
    </source>
</evidence>
<dbReference type="InterPro" id="IPR050107">
    <property type="entry name" value="ABC_carbohydrate_import_ATPase"/>
</dbReference>
<sequence>MTDSVSPTSSAAAAPGTGAPADALLVADGVSKSFGNVHALRDVSLWLGRGQITALIGDNGAGKSTLVRTLSGVHPPDRGELRFDGTPVRFASPEDARAAGIETVHQNLALVDDLTVWQNLFLGRERVRRLAGIPLLDRAAMREQAGEMLSRLSVNVPPAWAKVRRLSGGQRQAVAIARAAGWGSKLVIMDEPTAALGVQETARVEELIARLRDEGMTILLISHNFDQVMRLADRVWVMRAGGLAAGRAAADTDAQELVALVTGARAD</sequence>
<dbReference type="SMART" id="SM00382">
    <property type="entry name" value="AAA"/>
    <property type="match status" value="1"/>
</dbReference>
<organism evidence="4 5">
    <name type="scientific">Marinactinospora rubrisoli</name>
    <dbReference type="NCBI Taxonomy" id="2715399"/>
    <lineage>
        <taxon>Bacteria</taxon>
        <taxon>Bacillati</taxon>
        <taxon>Actinomycetota</taxon>
        <taxon>Actinomycetes</taxon>
        <taxon>Streptosporangiales</taxon>
        <taxon>Nocardiopsidaceae</taxon>
        <taxon>Marinactinospora</taxon>
    </lineage>
</organism>
<reference evidence="5" key="1">
    <citation type="journal article" date="2019" name="Int. J. Syst. Evol. Microbiol.">
        <title>The Global Catalogue of Microorganisms (GCM) 10K type strain sequencing project: providing services to taxonomists for standard genome sequencing and annotation.</title>
        <authorList>
            <consortium name="The Broad Institute Genomics Platform"/>
            <consortium name="The Broad Institute Genome Sequencing Center for Infectious Disease"/>
            <person name="Wu L."/>
            <person name="Ma J."/>
        </authorList>
    </citation>
    <scope>NUCLEOTIDE SEQUENCE [LARGE SCALE GENOMIC DNA]</scope>
    <source>
        <strain evidence="5">CGMCC 4.7382</strain>
    </source>
</reference>
<dbReference type="PROSITE" id="PS50893">
    <property type="entry name" value="ABC_TRANSPORTER_2"/>
    <property type="match status" value="1"/>
</dbReference>
<dbReference type="PANTHER" id="PTHR43790:SF8">
    <property type="entry name" value="SUGAR ABC TRANSPORTER ATP-BINDING PROTEIN"/>
    <property type="match status" value="1"/>
</dbReference>
<keyword evidence="1" id="KW-0547">Nucleotide-binding</keyword>
<dbReference type="InterPro" id="IPR027417">
    <property type="entry name" value="P-loop_NTPase"/>
</dbReference>
<protein>
    <submittedName>
        <fullName evidence="4">ATP-binding cassette domain-containing protein</fullName>
    </submittedName>
</protein>
<dbReference type="PROSITE" id="PS00211">
    <property type="entry name" value="ABC_TRANSPORTER_1"/>
    <property type="match status" value="1"/>
</dbReference>
<proteinExistence type="predicted"/>
<dbReference type="EMBL" id="JBHTBH010000002">
    <property type="protein sequence ID" value="MFC7327189.1"/>
    <property type="molecule type" value="Genomic_DNA"/>
</dbReference>
<dbReference type="GO" id="GO:0005524">
    <property type="term" value="F:ATP binding"/>
    <property type="evidence" value="ECO:0007669"/>
    <property type="project" value="UniProtKB-KW"/>
</dbReference>
<dbReference type="Pfam" id="PF00005">
    <property type="entry name" value="ABC_tran"/>
    <property type="match status" value="1"/>
</dbReference>
<accession>A0ABW2KCZ1</accession>
<evidence type="ECO:0000256" key="2">
    <source>
        <dbReference type="ARBA" id="ARBA00022840"/>
    </source>
</evidence>
<comment type="caution">
    <text evidence="4">The sequence shown here is derived from an EMBL/GenBank/DDBJ whole genome shotgun (WGS) entry which is preliminary data.</text>
</comment>
<dbReference type="InterPro" id="IPR003439">
    <property type="entry name" value="ABC_transporter-like_ATP-bd"/>
</dbReference>
<dbReference type="InterPro" id="IPR003593">
    <property type="entry name" value="AAA+_ATPase"/>
</dbReference>
<dbReference type="PANTHER" id="PTHR43790">
    <property type="entry name" value="CARBOHYDRATE TRANSPORT ATP-BINDING PROTEIN MG119-RELATED"/>
    <property type="match status" value="1"/>
</dbReference>
<dbReference type="InterPro" id="IPR017871">
    <property type="entry name" value="ABC_transporter-like_CS"/>
</dbReference>
<gene>
    <name evidence="4" type="ORF">ACFQRF_05490</name>
</gene>
<dbReference type="CDD" id="cd03216">
    <property type="entry name" value="ABC_Carb_Monos_I"/>
    <property type="match status" value="1"/>
</dbReference>
<evidence type="ECO:0000313" key="5">
    <source>
        <dbReference type="Proteomes" id="UP001596540"/>
    </source>
</evidence>
<keyword evidence="2 4" id="KW-0067">ATP-binding</keyword>